<keyword evidence="3" id="KW-1185">Reference proteome</keyword>
<proteinExistence type="predicted"/>
<feature type="non-terminal residue" evidence="2">
    <location>
        <position position="1"/>
    </location>
</feature>
<comment type="caution">
    <text evidence="2">The sequence shown here is derived from an EMBL/GenBank/DDBJ whole genome shotgun (WGS) entry which is preliminary data.</text>
</comment>
<dbReference type="EMBL" id="JOJR01002324">
    <property type="protein sequence ID" value="RCN28777.1"/>
    <property type="molecule type" value="Genomic_DNA"/>
</dbReference>
<reference evidence="2 3" key="1">
    <citation type="submission" date="2014-10" db="EMBL/GenBank/DDBJ databases">
        <title>Draft genome of the hookworm Ancylostoma caninum.</title>
        <authorList>
            <person name="Mitreva M."/>
        </authorList>
    </citation>
    <scope>NUCLEOTIDE SEQUENCE [LARGE SCALE GENOMIC DNA]</scope>
    <source>
        <strain evidence="2 3">Baltimore</strain>
    </source>
</reference>
<feature type="region of interest" description="Disordered" evidence="1">
    <location>
        <begin position="1"/>
        <end position="31"/>
    </location>
</feature>
<accession>A0A368FF32</accession>
<sequence>ISFFSAVESYPGHTRSHSSSGRLQWTRPLPQPTEFHPQLRHLHRDARCRTHSSAFSARLGCNYGVV</sequence>
<dbReference type="Proteomes" id="UP000252519">
    <property type="component" value="Unassembled WGS sequence"/>
</dbReference>
<protein>
    <submittedName>
        <fullName evidence="2">Uncharacterized protein</fullName>
    </submittedName>
</protein>
<organism evidence="2 3">
    <name type="scientific">Ancylostoma caninum</name>
    <name type="common">Dog hookworm</name>
    <dbReference type="NCBI Taxonomy" id="29170"/>
    <lineage>
        <taxon>Eukaryota</taxon>
        <taxon>Metazoa</taxon>
        <taxon>Ecdysozoa</taxon>
        <taxon>Nematoda</taxon>
        <taxon>Chromadorea</taxon>
        <taxon>Rhabditida</taxon>
        <taxon>Rhabditina</taxon>
        <taxon>Rhabditomorpha</taxon>
        <taxon>Strongyloidea</taxon>
        <taxon>Ancylostomatidae</taxon>
        <taxon>Ancylostomatinae</taxon>
        <taxon>Ancylostoma</taxon>
    </lineage>
</organism>
<name>A0A368FF32_ANCCA</name>
<evidence type="ECO:0000256" key="1">
    <source>
        <dbReference type="SAM" id="MobiDB-lite"/>
    </source>
</evidence>
<feature type="non-terminal residue" evidence="2">
    <location>
        <position position="66"/>
    </location>
</feature>
<dbReference type="AlphaFoldDB" id="A0A368FF32"/>
<evidence type="ECO:0000313" key="2">
    <source>
        <dbReference type="EMBL" id="RCN28777.1"/>
    </source>
</evidence>
<evidence type="ECO:0000313" key="3">
    <source>
        <dbReference type="Proteomes" id="UP000252519"/>
    </source>
</evidence>
<gene>
    <name evidence="2" type="ORF">ANCCAN_25477</name>
</gene>